<evidence type="ECO:0000313" key="1">
    <source>
        <dbReference type="EMBL" id="JAE09151.1"/>
    </source>
</evidence>
<accession>A0A0A9FGD0</accession>
<proteinExistence type="predicted"/>
<reference evidence="1" key="2">
    <citation type="journal article" date="2015" name="Data Brief">
        <title>Shoot transcriptome of the giant reed, Arundo donax.</title>
        <authorList>
            <person name="Barrero R.A."/>
            <person name="Guerrero F.D."/>
            <person name="Moolhuijzen P."/>
            <person name="Goolsby J.A."/>
            <person name="Tidwell J."/>
            <person name="Bellgard S.E."/>
            <person name="Bellgard M.I."/>
        </authorList>
    </citation>
    <scope>NUCLEOTIDE SEQUENCE</scope>
    <source>
        <tissue evidence="1">Shoot tissue taken approximately 20 cm above the soil surface</tissue>
    </source>
</reference>
<reference evidence="1" key="1">
    <citation type="submission" date="2014-09" db="EMBL/GenBank/DDBJ databases">
        <authorList>
            <person name="Magalhaes I.L.F."/>
            <person name="Oliveira U."/>
            <person name="Santos F.R."/>
            <person name="Vidigal T.H.D.A."/>
            <person name="Brescovit A.D."/>
            <person name="Santos A.J."/>
        </authorList>
    </citation>
    <scope>NUCLEOTIDE SEQUENCE</scope>
    <source>
        <tissue evidence="1">Shoot tissue taken approximately 20 cm above the soil surface</tissue>
    </source>
</reference>
<organism evidence="1">
    <name type="scientific">Arundo donax</name>
    <name type="common">Giant reed</name>
    <name type="synonym">Donax arundinaceus</name>
    <dbReference type="NCBI Taxonomy" id="35708"/>
    <lineage>
        <taxon>Eukaryota</taxon>
        <taxon>Viridiplantae</taxon>
        <taxon>Streptophyta</taxon>
        <taxon>Embryophyta</taxon>
        <taxon>Tracheophyta</taxon>
        <taxon>Spermatophyta</taxon>
        <taxon>Magnoliopsida</taxon>
        <taxon>Liliopsida</taxon>
        <taxon>Poales</taxon>
        <taxon>Poaceae</taxon>
        <taxon>PACMAD clade</taxon>
        <taxon>Arundinoideae</taxon>
        <taxon>Arundineae</taxon>
        <taxon>Arundo</taxon>
    </lineage>
</organism>
<sequence>MRLRPAPAVPPRVRVQILQFLAKRVLQCVLLLRCEHGYLCAYWEWEDRAV</sequence>
<dbReference type="EMBL" id="GBRH01188745">
    <property type="protein sequence ID" value="JAE09151.1"/>
    <property type="molecule type" value="Transcribed_RNA"/>
</dbReference>
<dbReference type="AlphaFoldDB" id="A0A0A9FGD0"/>
<protein>
    <submittedName>
        <fullName evidence="1">Uncharacterized protein</fullName>
    </submittedName>
</protein>
<name>A0A0A9FGD0_ARUDO</name>